<dbReference type="Proteomes" id="UP000269793">
    <property type="component" value="Chromosome V"/>
</dbReference>
<dbReference type="PANTHER" id="PTHR13348:SF0">
    <property type="entry name" value="RIBONUCLEASE P PROTEIN SUBUNIT P29"/>
    <property type="match status" value="1"/>
</dbReference>
<name>A0A3G2S7F1_MALR7</name>
<evidence type="ECO:0000313" key="5">
    <source>
        <dbReference type="Proteomes" id="UP000269793"/>
    </source>
</evidence>
<dbReference type="EMBL" id="CP033152">
    <property type="protein sequence ID" value="AYO44014.1"/>
    <property type="molecule type" value="Genomic_DNA"/>
</dbReference>
<dbReference type="Pfam" id="PF01868">
    <property type="entry name" value="RNase_P-MRP_p29"/>
    <property type="match status" value="1"/>
</dbReference>
<dbReference type="GO" id="GO:0000172">
    <property type="term" value="C:ribonuclease MRP complex"/>
    <property type="evidence" value="ECO:0007669"/>
    <property type="project" value="InterPro"/>
</dbReference>
<dbReference type="GO" id="GO:0005634">
    <property type="term" value="C:nucleus"/>
    <property type="evidence" value="ECO:0007669"/>
    <property type="project" value="UniProtKB-SubCell"/>
</dbReference>
<proteinExistence type="inferred from homology"/>
<dbReference type="GO" id="GO:0030677">
    <property type="term" value="C:ribonuclease P complex"/>
    <property type="evidence" value="ECO:0007669"/>
    <property type="project" value="InterPro"/>
</dbReference>
<feature type="region of interest" description="Disordered" evidence="3">
    <location>
        <begin position="62"/>
        <end position="83"/>
    </location>
</feature>
<keyword evidence="5" id="KW-1185">Reference proteome</keyword>
<dbReference type="GO" id="GO:0001682">
    <property type="term" value="P:tRNA 5'-leader removal"/>
    <property type="evidence" value="ECO:0007669"/>
    <property type="project" value="InterPro"/>
</dbReference>
<sequence length="192" mass="21271">MDLAAPDAAQRVWREVLGPDAGSREQYETRIHGKKLPLANIDRPAPPPATPMLRHQYAKAMRRATRTPAKAKRARRRPVSTPSLPQIEPLVSLWTSYIRDALGLHGLTRTSANLRLQSTSYVTSLQTSLLKMDWTGAHATVIRSSQPTHVHISGVIVQETHETLRIVTDGSIKCKYALLTHQASPNTTPCFA</sequence>
<dbReference type="GO" id="GO:0033204">
    <property type="term" value="F:ribonuclease P RNA binding"/>
    <property type="evidence" value="ECO:0007669"/>
    <property type="project" value="InterPro"/>
</dbReference>
<comment type="similarity">
    <text evidence="2">Belongs to the eukaryotic/archaeal RNase P protein component 1 family.</text>
</comment>
<gene>
    <name evidence="4" type="ORF">DNF11_3064</name>
</gene>
<dbReference type="InterPro" id="IPR023534">
    <property type="entry name" value="Rof/RNase_P-like"/>
</dbReference>
<evidence type="ECO:0000313" key="4">
    <source>
        <dbReference type="EMBL" id="AYO44014.1"/>
    </source>
</evidence>
<dbReference type="GO" id="GO:0006364">
    <property type="term" value="P:rRNA processing"/>
    <property type="evidence" value="ECO:0007669"/>
    <property type="project" value="TreeGrafter"/>
</dbReference>
<dbReference type="InterPro" id="IPR002730">
    <property type="entry name" value="Rpp29/RNP1"/>
</dbReference>
<dbReference type="InterPro" id="IPR036980">
    <property type="entry name" value="RNase_P/MRP_Rpp29_sf"/>
</dbReference>
<reference evidence="4 5" key="1">
    <citation type="submission" date="2018-10" db="EMBL/GenBank/DDBJ databases">
        <title>Complete genome sequence of Malassezia restricta CBS 7877.</title>
        <authorList>
            <person name="Morand S.C."/>
            <person name="Bertignac M."/>
            <person name="Iltis A."/>
            <person name="Kolder I."/>
            <person name="Pirovano W."/>
            <person name="Jourdain R."/>
            <person name="Clavaud C."/>
        </authorList>
    </citation>
    <scope>NUCLEOTIDE SEQUENCE [LARGE SCALE GENOMIC DNA]</scope>
    <source>
        <strain evidence="4 5">CBS 7877</strain>
    </source>
</reference>
<dbReference type="PANTHER" id="PTHR13348">
    <property type="entry name" value="RIBONUCLEASE P SUBUNIT P29"/>
    <property type="match status" value="1"/>
</dbReference>
<feature type="compositionally biased region" description="Basic residues" evidence="3">
    <location>
        <begin position="62"/>
        <end position="78"/>
    </location>
</feature>
<comment type="subcellular location">
    <subcellularLocation>
        <location evidence="1">Nucleus</location>
    </subcellularLocation>
</comment>
<dbReference type="AlphaFoldDB" id="A0A3G2S7F1"/>
<dbReference type="OrthoDB" id="124041at2759"/>
<accession>A0A3G2S7F1</accession>
<organism evidence="4 5">
    <name type="scientific">Malassezia restricta (strain ATCC 96810 / NBRC 103918 / CBS 7877)</name>
    <name type="common">Seborrheic dermatitis infection agent</name>
    <dbReference type="NCBI Taxonomy" id="425264"/>
    <lineage>
        <taxon>Eukaryota</taxon>
        <taxon>Fungi</taxon>
        <taxon>Dikarya</taxon>
        <taxon>Basidiomycota</taxon>
        <taxon>Ustilaginomycotina</taxon>
        <taxon>Malasseziomycetes</taxon>
        <taxon>Malasseziales</taxon>
        <taxon>Malasseziaceae</taxon>
        <taxon>Malassezia</taxon>
    </lineage>
</organism>
<dbReference type="Gene3D" id="2.30.30.210">
    <property type="entry name" value="Ribonuclease P/MRP, subunit p29"/>
    <property type="match status" value="1"/>
</dbReference>
<protein>
    <submittedName>
        <fullName evidence="4">Uncharacterized protein</fullName>
    </submittedName>
</protein>
<evidence type="ECO:0000256" key="2">
    <source>
        <dbReference type="ARBA" id="ARBA00006181"/>
    </source>
</evidence>
<dbReference type="SUPFAM" id="SSF101744">
    <property type="entry name" value="Rof/RNase P subunit-like"/>
    <property type="match status" value="1"/>
</dbReference>
<evidence type="ECO:0000256" key="3">
    <source>
        <dbReference type="SAM" id="MobiDB-lite"/>
    </source>
</evidence>
<dbReference type="VEuPathDB" id="FungiDB:DNF11_3064"/>
<dbReference type="InterPro" id="IPR016848">
    <property type="entry name" value="RNase_P/MRP_Rpp29-subunit"/>
</dbReference>
<evidence type="ECO:0000256" key="1">
    <source>
        <dbReference type="ARBA" id="ARBA00004123"/>
    </source>
</evidence>
<dbReference type="STRING" id="425264.A0A3G2S7F1"/>